<reference evidence="4" key="1">
    <citation type="submission" date="2023-10" db="EMBL/GenBank/DDBJ databases">
        <authorList>
            <person name="Domelevo Entfellner J.-B."/>
        </authorList>
    </citation>
    <scope>NUCLEOTIDE SEQUENCE</scope>
</reference>
<dbReference type="InterPro" id="IPR001680">
    <property type="entry name" value="WD40_rpt"/>
</dbReference>
<dbReference type="SUPFAM" id="SSF50978">
    <property type="entry name" value="WD40 repeat-like"/>
    <property type="match status" value="1"/>
</dbReference>
<dbReference type="InterPro" id="IPR036322">
    <property type="entry name" value="WD40_repeat_dom_sf"/>
</dbReference>
<evidence type="ECO:0000256" key="2">
    <source>
        <dbReference type="ARBA" id="ARBA00022737"/>
    </source>
</evidence>
<evidence type="ECO:0000256" key="3">
    <source>
        <dbReference type="PROSITE-ProRule" id="PRU00221"/>
    </source>
</evidence>
<dbReference type="InterPro" id="IPR015943">
    <property type="entry name" value="WD40/YVTN_repeat-like_dom_sf"/>
</dbReference>
<dbReference type="PROSITE" id="PS50082">
    <property type="entry name" value="WD_REPEATS_2"/>
    <property type="match status" value="2"/>
</dbReference>
<dbReference type="PROSITE" id="PS50294">
    <property type="entry name" value="WD_REPEATS_REGION"/>
    <property type="match status" value="1"/>
</dbReference>
<name>A0AA86S6V3_9FABA</name>
<evidence type="ECO:0000313" key="5">
    <source>
        <dbReference type="Proteomes" id="UP001189624"/>
    </source>
</evidence>
<protein>
    <submittedName>
        <fullName evidence="4">Uncharacterized protein</fullName>
    </submittedName>
</protein>
<feature type="repeat" description="WD" evidence="3">
    <location>
        <begin position="970"/>
        <end position="1010"/>
    </location>
</feature>
<dbReference type="Gene3D" id="1.10.510.10">
    <property type="entry name" value="Transferase(Phosphotransferase) domain 1"/>
    <property type="match status" value="1"/>
</dbReference>
<organism evidence="4 5">
    <name type="scientific">Sphenostylis stenocarpa</name>
    <dbReference type="NCBI Taxonomy" id="92480"/>
    <lineage>
        <taxon>Eukaryota</taxon>
        <taxon>Viridiplantae</taxon>
        <taxon>Streptophyta</taxon>
        <taxon>Embryophyta</taxon>
        <taxon>Tracheophyta</taxon>
        <taxon>Spermatophyta</taxon>
        <taxon>Magnoliopsida</taxon>
        <taxon>eudicotyledons</taxon>
        <taxon>Gunneridae</taxon>
        <taxon>Pentapetalae</taxon>
        <taxon>rosids</taxon>
        <taxon>fabids</taxon>
        <taxon>Fabales</taxon>
        <taxon>Fabaceae</taxon>
        <taxon>Papilionoideae</taxon>
        <taxon>50 kb inversion clade</taxon>
        <taxon>NPAAA clade</taxon>
        <taxon>indigoferoid/millettioid clade</taxon>
        <taxon>Phaseoleae</taxon>
        <taxon>Sphenostylis</taxon>
    </lineage>
</organism>
<keyword evidence="1 3" id="KW-0853">WD repeat</keyword>
<gene>
    <name evidence="4" type="ORF">AYBTSS11_LOCUS7943</name>
</gene>
<feature type="repeat" description="WD" evidence="3">
    <location>
        <begin position="901"/>
        <end position="943"/>
    </location>
</feature>
<dbReference type="Pfam" id="PF00400">
    <property type="entry name" value="WD40"/>
    <property type="match status" value="2"/>
</dbReference>
<dbReference type="SUPFAM" id="SSF56112">
    <property type="entry name" value="Protein kinase-like (PK-like)"/>
    <property type="match status" value="1"/>
</dbReference>
<dbReference type="PROSITE" id="PS00678">
    <property type="entry name" value="WD_REPEATS_1"/>
    <property type="match status" value="1"/>
</dbReference>
<proteinExistence type="predicted"/>
<keyword evidence="2" id="KW-0677">Repeat</keyword>
<dbReference type="PANTHER" id="PTHR44218">
    <property type="entry name" value="PROTEIN SPA1-RELATED 2"/>
    <property type="match status" value="1"/>
</dbReference>
<keyword evidence="5" id="KW-1185">Reference proteome</keyword>
<dbReference type="Gramene" id="rna-AYBTSS11_LOCUS7943">
    <property type="protein sequence ID" value="CAJ1937302.1"/>
    <property type="gene ID" value="gene-AYBTSS11_LOCUS7943"/>
</dbReference>
<dbReference type="EMBL" id="OY731400">
    <property type="protein sequence ID" value="CAJ1937302.1"/>
    <property type="molecule type" value="Genomic_DNA"/>
</dbReference>
<dbReference type="InterPro" id="IPR019775">
    <property type="entry name" value="WD40_repeat_CS"/>
</dbReference>
<accession>A0AA86S6V3</accession>
<dbReference type="InterPro" id="IPR011009">
    <property type="entry name" value="Kinase-like_dom_sf"/>
</dbReference>
<dbReference type="SMART" id="SM00320">
    <property type="entry name" value="WD40"/>
    <property type="match status" value="6"/>
</dbReference>
<dbReference type="Gene3D" id="2.130.10.10">
    <property type="entry name" value="YVTN repeat-like/Quinoprotein amine dehydrogenase"/>
    <property type="match status" value="1"/>
</dbReference>
<dbReference type="InterPro" id="IPR044630">
    <property type="entry name" value="SPA1/2/3/4"/>
</dbReference>
<dbReference type="Proteomes" id="UP001189624">
    <property type="component" value="Chromosome 3"/>
</dbReference>
<dbReference type="PANTHER" id="PTHR44218:SF15">
    <property type="entry name" value="PROTEIN SPA1-RELATED 2"/>
    <property type="match status" value="1"/>
</dbReference>
<dbReference type="AlphaFoldDB" id="A0AA86S6V3"/>
<dbReference type="GO" id="GO:0009640">
    <property type="term" value="P:photomorphogenesis"/>
    <property type="evidence" value="ECO:0007669"/>
    <property type="project" value="InterPro"/>
</dbReference>
<evidence type="ECO:0000256" key="1">
    <source>
        <dbReference type="ARBA" id="ARBA00022574"/>
    </source>
</evidence>
<evidence type="ECO:0000313" key="4">
    <source>
        <dbReference type="EMBL" id="CAJ1937302.1"/>
    </source>
</evidence>
<sequence>MIRFDSMDEELDIDEGVQVQRQNKDDGYSLNPELSKILKPQEYDENPQDKNLVEAREHLHPSLFSDDAGVMVEELMVKSYNGSTLDIGTLNNRGPLQNSRSPWRHIYQPVADLPVGRDCIVARRSVQATFSAWEDTGSMSSREILATTSVNYDQGNVMRHLSADEHTDEHKNDEGGALEGIQAKIIHKSGFAEYFSRSTLKGKGIVCKGPSSNGLYVESRDQNMMKFGIDIQMDSNAMMNSGLKIAKSPNKVTVPGSDGSDTDGVTLREWLKCRQHKRSKTEHLSIFRKIVEMVGGSHSQGVALHNLYPSYIKLLPFTNVMYQGLPTQKQKLDSAANSEVLQLENSFARKRLSEKIKSPSLNLWSKKQKFNENVRVAGDRTQCPPRTDLYPQIANDIKVNVVVSQDYCNEYPEDIQFSKHNIWRMSRNPHISNAGQLPLTSVNERLEDEWYSSPEGGCTISANIYCLGVLFFECNCRKHTGSVFGGQGGGMSSLLLKLNLQTSLLWDIGTLTNQEMFLDLKAHTAAMSALRGRILPSVFLSEYPKEAGFCLWMLHPEPSSRPTIRQLRREEEAMNWSVVQPESGEADKKILNTYMQGVGDIDIREILQSEVINGKQEVDCEELLSSLNQYDGESELLSHFLIALKEQKHVDANKLAEEIRWMESDIEEVERRHASRVSLPPSSLENNASCHIESVSLLKESSGAEILPPVYTISKANELRLKKNMCLLENAYISMRSTMKLPGSETTTRPDKDVLRNSDNCCVAQKDMEKHKRTDTVGAFFDGLCKYARYSKFEVRGMLRTADFNNPVNVICSLSFDRDGDYFAAAGISKKIKIFQFNALFNHSVDIHYPLVEMSNRSRLSCVCWNSYVQNCLATTDYDGVVKHPRMQLWDANTGQGFSRFTEHEKRAWSVDFSLVCPTKFASGSDDCSLKLWSINEFSAHSSHLLAFGSADNSTYCYDLRFLRNPWCVLGGHRKSVSFVKFLDSETLVSASTDSTLKIWDLNKTSPVGRSTGACSLTLSGHTNEKNFVGLSVADGYITCGSETNEVYAYYKSLPMPVISHKFGSIDPVSGKETDDHNGQFVSSVCWRGKSDMLIAANTSGCIKVLQMV</sequence>